<dbReference type="EMBL" id="LMWV01000017">
    <property type="protein sequence ID" value="KUN65617.1"/>
    <property type="molecule type" value="Genomic_DNA"/>
</dbReference>
<dbReference type="InterPro" id="IPR009097">
    <property type="entry name" value="Cyclic_Pdiesterase"/>
</dbReference>
<gene>
    <name evidence="1" type="ORF">AQJ54_22725</name>
</gene>
<accession>A0A101S1C1</accession>
<reference evidence="1 2" key="1">
    <citation type="submission" date="2015-10" db="EMBL/GenBank/DDBJ databases">
        <title>Draft genome sequence of Streptomyces griseorubiginosus DSM 40469, type strain for the species Streptomyces griseorubiginosus.</title>
        <authorList>
            <person name="Ruckert C."/>
            <person name="Winkler A."/>
            <person name="Kalinowski J."/>
            <person name="Kampfer P."/>
            <person name="Glaeser S."/>
        </authorList>
    </citation>
    <scope>NUCLEOTIDE SEQUENCE [LARGE SCALE GENOMIC DNA]</scope>
    <source>
        <strain evidence="1 2">DSM 40469</strain>
    </source>
</reference>
<dbReference type="Gene3D" id="3.90.1140.10">
    <property type="entry name" value="Cyclic phosphodiesterase"/>
    <property type="match status" value="1"/>
</dbReference>
<dbReference type="SUPFAM" id="SSF55144">
    <property type="entry name" value="LigT-like"/>
    <property type="match status" value="1"/>
</dbReference>
<name>A0A101S1C1_9ACTN</name>
<keyword evidence="2" id="KW-1185">Reference proteome</keyword>
<organism evidence="1 2">
    <name type="scientific">Streptomyces griseorubiginosus</name>
    <dbReference type="NCBI Taxonomy" id="67304"/>
    <lineage>
        <taxon>Bacteria</taxon>
        <taxon>Bacillati</taxon>
        <taxon>Actinomycetota</taxon>
        <taxon>Actinomycetes</taxon>
        <taxon>Kitasatosporales</taxon>
        <taxon>Streptomycetaceae</taxon>
        <taxon>Streptomyces</taxon>
    </lineage>
</organism>
<comment type="caution">
    <text evidence="1">The sequence shown here is derived from an EMBL/GenBank/DDBJ whole genome shotgun (WGS) entry which is preliminary data.</text>
</comment>
<evidence type="ECO:0000313" key="1">
    <source>
        <dbReference type="EMBL" id="KUN65617.1"/>
    </source>
</evidence>
<dbReference type="Proteomes" id="UP000054375">
    <property type="component" value="Unassembled WGS sequence"/>
</dbReference>
<dbReference type="Pfam" id="PF13563">
    <property type="entry name" value="2_5_RNA_ligase2"/>
    <property type="match status" value="1"/>
</dbReference>
<proteinExistence type="predicted"/>
<evidence type="ECO:0000313" key="2">
    <source>
        <dbReference type="Proteomes" id="UP000054375"/>
    </source>
</evidence>
<dbReference type="RefSeq" id="WP_062240302.1">
    <property type="nucleotide sequence ID" value="NZ_JBPJFL010000001.1"/>
</dbReference>
<sequence>MTADASASFVSGQTALVVPVPEAEPAVRVWRDRFDPAARAGVPAHVTVLFPFLPEPLVDAGTRAALDEIFGSHPSFDVRFEDCGRFPGLLYLAPAPDAPFRRLTEAVVARWPEAPPYGGKYEPHPHLTVAQSHDDTLLDEAEADIRTGLPFSARVSKVDLVAYTGTDWQHRTSFALR</sequence>
<dbReference type="AlphaFoldDB" id="A0A101S1C1"/>
<evidence type="ECO:0008006" key="3">
    <source>
        <dbReference type="Google" id="ProtNLM"/>
    </source>
</evidence>
<protein>
    <recommendedName>
        <fullName evidence="3">2'-5' RNA ligase</fullName>
    </recommendedName>
</protein>